<dbReference type="InterPro" id="IPR011057">
    <property type="entry name" value="Mss4-like_sf"/>
</dbReference>
<reference evidence="8" key="1">
    <citation type="submission" date="2021-11" db="EMBL/GenBank/DDBJ databases">
        <title>Cultivation dependent microbiological survey of springs from the worlds oldest radium mine currently devoted to the extraction of radon-saturated water.</title>
        <authorList>
            <person name="Kapinusova G."/>
            <person name="Smrhova T."/>
            <person name="Strejcek M."/>
            <person name="Suman J."/>
            <person name="Jani K."/>
            <person name="Pajer P."/>
            <person name="Uhlik O."/>
        </authorList>
    </citation>
    <scope>NUCLEOTIDE SEQUENCE [LARGE SCALE GENOMIC DNA]</scope>
    <source>
        <strain evidence="8">J379</strain>
    </source>
</reference>
<dbReference type="PROSITE" id="PS51891">
    <property type="entry name" value="CENP_V_GFA"/>
    <property type="match status" value="1"/>
</dbReference>
<evidence type="ECO:0000256" key="4">
    <source>
        <dbReference type="ARBA" id="ARBA00023239"/>
    </source>
</evidence>
<keyword evidence="8" id="KW-1185">Reference proteome</keyword>
<evidence type="ECO:0000259" key="6">
    <source>
        <dbReference type="PROSITE" id="PS51891"/>
    </source>
</evidence>
<evidence type="ECO:0000256" key="2">
    <source>
        <dbReference type="ARBA" id="ARBA00022723"/>
    </source>
</evidence>
<sequence length="137" mass="14680">MSAPLTGGCLCGSVRFELTEPPKLATYCHCTRCQRRTGTAASAQAIIVPGSLRWLAGEGEVRYWWPEDGAGKGFCPSCGAHIGSRRPEADDLATIRMGAFDTDPGVRPSLRQWVSSAAPWEPVPDDGLQRFEGSAQG</sequence>
<dbReference type="SUPFAM" id="SSF51316">
    <property type="entry name" value="Mss4-like"/>
    <property type="match status" value="1"/>
</dbReference>
<proteinExistence type="inferred from homology"/>
<keyword evidence="2" id="KW-0479">Metal-binding</keyword>
<dbReference type="Gene3D" id="3.90.1590.10">
    <property type="entry name" value="glutathione-dependent formaldehyde- activating enzyme (gfa)"/>
    <property type="match status" value="1"/>
</dbReference>
<evidence type="ECO:0000256" key="1">
    <source>
        <dbReference type="ARBA" id="ARBA00005495"/>
    </source>
</evidence>
<gene>
    <name evidence="7" type="ORF">LRS13_22280</name>
</gene>
<dbReference type="RefSeq" id="WP_353863874.1">
    <property type="nucleotide sequence ID" value="NZ_CP088295.1"/>
</dbReference>
<organism evidence="7 8">
    <name type="scientific">Svornostia abyssi</name>
    <dbReference type="NCBI Taxonomy" id="2898438"/>
    <lineage>
        <taxon>Bacteria</taxon>
        <taxon>Bacillati</taxon>
        <taxon>Actinomycetota</taxon>
        <taxon>Thermoleophilia</taxon>
        <taxon>Solirubrobacterales</taxon>
        <taxon>Baekduiaceae</taxon>
        <taxon>Svornostia</taxon>
    </lineage>
</organism>
<protein>
    <submittedName>
        <fullName evidence="7">GFA family protein</fullName>
    </submittedName>
</protein>
<dbReference type="Pfam" id="PF04828">
    <property type="entry name" value="GFA"/>
    <property type="match status" value="1"/>
</dbReference>
<evidence type="ECO:0000313" key="7">
    <source>
        <dbReference type="EMBL" id="UUY03366.1"/>
    </source>
</evidence>
<dbReference type="Proteomes" id="UP001058860">
    <property type="component" value="Chromosome"/>
</dbReference>
<comment type="similarity">
    <text evidence="1">Belongs to the Gfa family.</text>
</comment>
<evidence type="ECO:0000313" key="8">
    <source>
        <dbReference type="Proteomes" id="UP001058860"/>
    </source>
</evidence>
<accession>A0ABY5PFF6</accession>
<dbReference type="EMBL" id="CP088295">
    <property type="protein sequence ID" value="UUY03366.1"/>
    <property type="molecule type" value="Genomic_DNA"/>
</dbReference>
<dbReference type="PANTHER" id="PTHR33337">
    <property type="entry name" value="GFA DOMAIN-CONTAINING PROTEIN"/>
    <property type="match status" value="1"/>
</dbReference>
<evidence type="ECO:0000256" key="3">
    <source>
        <dbReference type="ARBA" id="ARBA00022833"/>
    </source>
</evidence>
<feature type="domain" description="CENP-V/GFA" evidence="6">
    <location>
        <begin position="5"/>
        <end position="121"/>
    </location>
</feature>
<dbReference type="PANTHER" id="PTHR33337:SF40">
    <property type="entry name" value="CENP-V_GFA DOMAIN-CONTAINING PROTEIN-RELATED"/>
    <property type="match status" value="1"/>
</dbReference>
<evidence type="ECO:0000256" key="5">
    <source>
        <dbReference type="SAM" id="MobiDB-lite"/>
    </source>
</evidence>
<keyword evidence="4" id="KW-0456">Lyase</keyword>
<dbReference type="InterPro" id="IPR006913">
    <property type="entry name" value="CENP-V/GFA"/>
</dbReference>
<name>A0ABY5PFF6_9ACTN</name>
<keyword evidence="3" id="KW-0862">Zinc</keyword>
<feature type="region of interest" description="Disordered" evidence="5">
    <location>
        <begin position="117"/>
        <end position="137"/>
    </location>
</feature>